<name>A0A3P8JH74_RAOTE</name>
<reference evidence="1 2" key="1">
    <citation type="submission" date="2018-12" db="EMBL/GenBank/DDBJ databases">
        <authorList>
            <consortium name="Pathogen Informatics"/>
        </authorList>
    </citation>
    <scope>NUCLEOTIDE SEQUENCE [LARGE SCALE GENOMIC DNA]</scope>
    <source>
        <strain evidence="1 2">NCTC13098</strain>
    </source>
</reference>
<evidence type="ECO:0000313" key="1">
    <source>
        <dbReference type="EMBL" id="VDR26148.1"/>
    </source>
</evidence>
<sequence>MGHLLVYFWLNSGIELEEVGRQKLVDAQGIDIR</sequence>
<dbReference type="KEGG" id="rtg:NCTC13098_02487"/>
<gene>
    <name evidence="1" type="ORF">NCTC13098_02487</name>
</gene>
<proteinExistence type="predicted"/>
<dbReference type="EMBL" id="LR131271">
    <property type="protein sequence ID" value="VDR26148.1"/>
    <property type="molecule type" value="Genomic_DNA"/>
</dbReference>
<accession>A0A3P8JH74</accession>
<dbReference type="AlphaFoldDB" id="A0A3P8JH74"/>
<evidence type="ECO:0000313" key="2">
    <source>
        <dbReference type="Proteomes" id="UP000274346"/>
    </source>
</evidence>
<organism evidence="1 2">
    <name type="scientific">Raoultella terrigena</name>
    <name type="common">Klebsiella terrigena</name>
    <dbReference type="NCBI Taxonomy" id="577"/>
    <lineage>
        <taxon>Bacteria</taxon>
        <taxon>Pseudomonadati</taxon>
        <taxon>Pseudomonadota</taxon>
        <taxon>Gammaproteobacteria</taxon>
        <taxon>Enterobacterales</taxon>
        <taxon>Enterobacteriaceae</taxon>
        <taxon>Klebsiella/Raoultella group</taxon>
        <taxon>Raoultella</taxon>
    </lineage>
</organism>
<dbReference type="Proteomes" id="UP000274346">
    <property type="component" value="Chromosome"/>
</dbReference>
<protein>
    <submittedName>
        <fullName evidence="1">Uncharacterized protein</fullName>
    </submittedName>
</protein>